<evidence type="ECO:0000313" key="3">
    <source>
        <dbReference type="Proteomes" id="UP000003250"/>
    </source>
</evidence>
<proteinExistence type="predicted"/>
<reference evidence="2 3" key="1">
    <citation type="journal article" date="2012" name="J. Bacteriol.">
        <title>Draft Genome Sequence of Mesorhizobium alhagi CCNWXJ12-2T, a Novel Salt-Resistant Species Isolated from the Desert of Northwestern China.</title>
        <authorList>
            <person name="Zhou M."/>
            <person name="Chen W."/>
            <person name="Chen H."/>
            <person name="Wei G."/>
        </authorList>
    </citation>
    <scope>NUCLEOTIDE SEQUENCE [LARGE SCALE GENOMIC DNA]</scope>
    <source>
        <strain evidence="2 3">CCNWXJ12-2</strain>
    </source>
</reference>
<keyword evidence="3" id="KW-1185">Reference proteome</keyword>
<name>H0HMT9_9HYPH</name>
<feature type="region of interest" description="Disordered" evidence="1">
    <location>
        <begin position="1"/>
        <end position="40"/>
    </location>
</feature>
<sequence length="40" mass="4119">MSLDSVEVARPPRAAKDAAKSLTDGGPLGKTWSPKPAPSK</sequence>
<dbReference type="AlphaFoldDB" id="H0HMT9"/>
<gene>
    <name evidence="2" type="ORF">MAXJ12_07267</name>
</gene>
<dbReference type="Proteomes" id="UP000003250">
    <property type="component" value="Unassembled WGS sequence"/>
</dbReference>
<organism evidence="2 3">
    <name type="scientific">Mesorhizobium alhagi CCNWXJ12-2</name>
    <dbReference type="NCBI Taxonomy" id="1107882"/>
    <lineage>
        <taxon>Bacteria</taxon>
        <taxon>Pseudomonadati</taxon>
        <taxon>Pseudomonadota</taxon>
        <taxon>Alphaproteobacteria</taxon>
        <taxon>Hyphomicrobiales</taxon>
        <taxon>Phyllobacteriaceae</taxon>
        <taxon>Allomesorhizobium</taxon>
    </lineage>
</organism>
<dbReference type="EMBL" id="AHAM01000048">
    <property type="protein sequence ID" value="EHK57961.1"/>
    <property type="molecule type" value="Genomic_DNA"/>
</dbReference>
<evidence type="ECO:0000313" key="2">
    <source>
        <dbReference type="EMBL" id="EHK57961.1"/>
    </source>
</evidence>
<protein>
    <submittedName>
        <fullName evidence="2">Uncharacterized protein</fullName>
    </submittedName>
</protein>
<evidence type="ECO:0000256" key="1">
    <source>
        <dbReference type="SAM" id="MobiDB-lite"/>
    </source>
</evidence>
<accession>H0HMT9</accession>